<dbReference type="GO" id="GO:0005829">
    <property type="term" value="C:cytosol"/>
    <property type="evidence" value="ECO:0007669"/>
    <property type="project" value="TreeGrafter"/>
</dbReference>
<dbReference type="PROSITE" id="PS50110">
    <property type="entry name" value="RESPONSE_REGULATORY"/>
    <property type="match status" value="1"/>
</dbReference>
<evidence type="ECO:0000259" key="15">
    <source>
        <dbReference type="PROSITE" id="PS51755"/>
    </source>
</evidence>
<dbReference type="RefSeq" id="WP_194563052.1">
    <property type="nucleotide sequence ID" value="NZ_JADKPV010000004.1"/>
</dbReference>
<dbReference type="GO" id="GO:0006355">
    <property type="term" value="P:regulation of DNA-templated transcription"/>
    <property type="evidence" value="ECO:0007669"/>
    <property type="project" value="InterPro"/>
</dbReference>
<evidence type="ECO:0000256" key="7">
    <source>
        <dbReference type="ARBA" id="ARBA00023125"/>
    </source>
</evidence>
<dbReference type="PANTHER" id="PTHR48111">
    <property type="entry name" value="REGULATOR OF RPOS"/>
    <property type="match status" value="1"/>
</dbReference>
<keyword evidence="2" id="KW-0963">Cytoplasm</keyword>
<comment type="caution">
    <text evidence="16">The sequence shown here is derived from an EMBL/GenBank/DDBJ whole genome shotgun (WGS) entry which is preliminary data.</text>
</comment>
<dbReference type="SMART" id="SM00862">
    <property type="entry name" value="Trans_reg_C"/>
    <property type="match status" value="1"/>
</dbReference>
<dbReference type="InterPro" id="IPR039420">
    <property type="entry name" value="WalR-like"/>
</dbReference>
<evidence type="ECO:0000256" key="12">
    <source>
        <dbReference type="PROSITE-ProRule" id="PRU00169"/>
    </source>
</evidence>
<dbReference type="GO" id="GO:0000156">
    <property type="term" value="F:phosphorelay response regulator activity"/>
    <property type="evidence" value="ECO:0007669"/>
    <property type="project" value="TreeGrafter"/>
</dbReference>
<proteinExistence type="predicted"/>
<keyword evidence="5" id="KW-0805">Transcription regulation</keyword>
<dbReference type="SMART" id="SM00448">
    <property type="entry name" value="REC"/>
    <property type="match status" value="1"/>
</dbReference>
<organism evidence="16 17">
    <name type="scientific">Savagea serpentis</name>
    <dbReference type="NCBI Taxonomy" id="2785297"/>
    <lineage>
        <taxon>Bacteria</taxon>
        <taxon>Bacillati</taxon>
        <taxon>Bacillota</taxon>
        <taxon>Bacilli</taxon>
        <taxon>Bacillales</taxon>
        <taxon>Caryophanaceae</taxon>
        <taxon>Savagea</taxon>
    </lineage>
</organism>
<keyword evidence="3 12" id="KW-0597">Phosphoprotein</keyword>
<dbReference type="CDD" id="cd17574">
    <property type="entry name" value="REC_OmpR"/>
    <property type="match status" value="1"/>
</dbReference>
<dbReference type="Gene3D" id="6.10.250.690">
    <property type="match status" value="1"/>
</dbReference>
<name>A0A8J7KLP8_9BACL</name>
<dbReference type="InterPro" id="IPR036388">
    <property type="entry name" value="WH-like_DNA-bd_sf"/>
</dbReference>
<evidence type="ECO:0000256" key="1">
    <source>
        <dbReference type="ARBA" id="ARBA00004496"/>
    </source>
</evidence>
<dbReference type="Proteomes" id="UP000622653">
    <property type="component" value="Unassembled WGS sequence"/>
</dbReference>
<dbReference type="CDD" id="cd00383">
    <property type="entry name" value="trans_reg_C"/>
    <property type="match status" value="1"/>
</dbReference>
<evidence type="ECO:0000259" key="14">
    <source>
        <dbReference type="PROSITE" id="PS50110"/>
    </source>
</evidence>
<keyword evidence="6" id="KW-0843">Virulence</keyword>
<dbReference type="FunFam" id="3.40.50.2300:FF:000001">
    <property type="entry name" value="DNA-binding response regulator PhoB"/>
    <property type="match status" value="1"/>
</dbReference>
<gene>
    <name evidence="16" type="ORF">IRY55_09375</name>
</gene>
<evidence type="ECO:0000256" key="5">
    <source>
        <dbReference type="ARBA" id="ARBA00023015"/>
    </source>
</evidence>
<accession>A0A8J7KLP8</accession>
<comment type="function">
    <text evidence="10">Member of the two-component regulatory system HssS/HssR involved in intracellular heme homeostasis and tempering of staphylococcal virulence. Phosphorylated HssR binds to a direct repeat sequence within hrtAB promoter and activates the expression of hrtAB, an efflux pump, in response to extracellular heme, hemin, hemoglobin or blood.</text>
</comment>
<evidence type="ECO:0000256" key="4">
    <source>
        <dbReference type="ARBA" id="ARBA00023012"/>
    </source>
</evidence>
<keyword evidence="8" id="KW-0010">Activator</keyword>
<dbReference type="InterPro" id="IPR001789">
    <property type="entry name" value="Sig_transdc_resp-reg_receiver"/>
</dbReference>
<dbReference type="SUPFAM" id="SSF52172">
    <property type="entry name" value="CheY-like"/>
    <property type="match status" value="1"/>
</dbReference>
<dbReference type="Gene3D" id="1.10.10.10">
    <property type="entry name" value="Winged helix-like DNA-binding domain superfamily/Winged helix DNA-binding domain"/>
    <property type="match status" value="1"/>
</dbReference>
<reference evidence="16" key="1">
    <citation type="submission" date="2020-11" db="EMBL/GenBank/DDBJ databases">
        <title>Multidrug resistant novel bacterium Savagea serpentis sp. nov., isolated from the scats of a vine snake (Ahaetulla nasuta).</title>
        <authorList>
            <person name="Venkata Ramana V."/>
            <person name="Vikas Patil S."/>
            <person name="Yogita Lugani V."/>
        </authorList>
    </citation>
    <scope>NUCLEOTIDE SEQUENCE</scope>
    <source>
        <strain evidence="16">SN6</strain>
    </source>
</reference>
<keyword evidence="4" id="KW-0902">Two-component regulatory system</keyword>
<feature type="DNA-binding region" description="OmpR/PhoB-type" evidence="13">
    <location>
        <begin position="123"/>
        <end position="221"/>
    </location>
</feature>
<sequence>MKILVVDDDRHIVELVSIHLQEAGYKVMKAYDGEEALTLVENEIPDLAIVDVMMPKMDGYTLTKELRAYDDIPVLMLTAKGELEDKERGFTAGSDDYVVKPFEPQELLFRVRAILRRYDKATDDQIIAGPLKIDRQRYEVHIQNKTFLLPLKEFDLLSLLASRPGHVYARDFLIERVWGYDYEGDEQTLNVHIKRLRDKLAPFEDEVKIVTMRGVGYKFEVVGE</sequence>
<evidence type="ECO:0000256" key="8">
    <source>
        <dbReference type="ARBA" id="ARBA00023159"/>
    </source>
</evidence>
<dbReference type="Pfam" id="PF00486">
    <property type="entry name" value="Trans_reg_C"/>
    <property type="match status" value="1"/>
</dbReference>
<evidence type="ECO:0000313" key="17">
    <source>
        <dbReference type="Proteomes" id="UP000622653"/>
    </source>
</evidence>
<evidence type="ECO:0000256" key="9">
    <source>
        <dbReference type="ARBA" id="ARBA00023163"/>
    </source>
</evidence>
<evidence type="ECO:0000256" key="11">
    <source>
        <dbReference type="ARBA" id="ARBA00039976"/>
    </source>
</evidence>
<dbReference type="InterPro" id="IPR011006">
    <property type="entry name" value="CheY-like_superfamily"/>
</dbReference>
<comment type="subcellular location">
    <subcellularLocation>
        <location evidence="1">Cytoplasm</location>
    </subcellularLocation>
</comment>
<feature type="domain" description="Response regulatory" evidence="14">
    <location>
        <begin position="2"/>
        <end position="115"/>
    </location>
</feature>
<evidence type="ECO:0000256" key="3">
    <source>
        <dbReference type="ARBA" id="ARBA00022553"/>
    </source>
</evidence>
<evidence type="ECO:0000256" key="10">
    <source>
        <dbReference type="ARBA" id="ARBA00037471"/>
    </source>
</evidence>
<dbReference type="AlphaFoldDB" id="A0A8J7KLP8"/>
<dbReference type="EMBL" id="JADKPV010000004">
    <property type="protein sequence ID" value="MBF4501574.1"/>
    <property type="molecule type" value="Genomic_DNA"/>
</dbReference>
<evidence type="ECO:0000256" key="2">
    <source>
        <dbReference type="ARBA" id="ARBA00022490"/>
    </source>
</evidence>
<evidence type="ECO:0000256" key="6">
    <source>
        <dbReference type="ARBA" id="ARBA00023026"/>
    </source>
</evidence>
<dbReference type="PROSITE" id="PS51755">
    <property type="entry name" value="OMPR_PHOB"/>
    <property type="match status" value="1"/>
</dbReference>
<dbReference type="FunFam" id="1.10.10.10:FF:000018">
    <property type="entry name" value="DNA-binding response regulator ResD"/>
    <property type="match status" value="1"/>
</dbReference>
<evidence type="ECO:0000313" key="16">
    <source>
        <dbReference type="EMBL" id="MBF4501574.1"/>
    </source>
</evidence>
<dbReference type="GO" id="GO:0032993">
    <property type="term" value="C:protein-DNA complex"/>
    <property type="evidence" value="ECO:0007669"/>
    <property type="project" value="TreeGrafter"/>
</dbReference>
<keyword evidence="9" id="KW-0804">Transcription</keyword>
<protein>
    <recommendedName>
        <fullName evidence="11">Heme response regulator HssR</fullName>
    </recommendedName>
</protein>
<evidence type="ECO:0000256" key="13">
    <source>
        <dbReference type="PROSITE-ProRule" id="PRU01091"/>
    </source>
</evidence>
<dbReference type="GO" id="GO:0000976">
    <property type="term" value="F:transcription cis-regulatory region binding"/>
    <property type="evidence" value="ECO:0007669"/>
    <property type="project" value="TreeGrafter"/>
</dbReference>
<dbReference type="InterPro" id="IPR001867">
    <property type="entry name" value="OmpR/PhoB-type_DNA-bd"/>
</dbReference>
<dbReference type="PANTHER" id="PTHR48111:SF49">
    <property type="entry name" value="HEME RESPONSE REGULATOR HSSR"/>
    <property type="match status" value="1"/>
</dbReference>
<dbReference type="Pfam" id="PF00072">
    <property type="entry name" value="Response_reg"/>
    <property type="match status" value="1"/>
</dbReference>
<feature type="modified residue" description="4-aspartylphosphate" evidence="12">
    <location>
        <position position="51"/>
    </location>
</feature>
<keyword evidence="7 13" id="KW-0238">DNA-binding</keyword>
<keyword evidence="17" id="KW-1185">Reference proteome</keyword>
<feature type="domain" description="OmpR/PhoB-type" evidence="15">
    <location>
        <begin position="123"/>
        <end position="221"/>
    </location>
</feature>
<dbReference type="Gene3D" id="3.40.50.2300">
    <property type="match status" value="1"/>
</dbReference>